<evidence type="ECO:0000313" key="2">
    <source>
        <dbReference type="Proteomes" id="UP000017429"/>
    </source>
</evidence>
<organism evidence="1 2">
    <name type="scientific">Mucispirillum schaedleri ASF457</name>
    <dbReference type="NCBI Taxonomy" id="1379858"/>
    <lineage>
        <taxon>Bacteria</taxon>
        <taxon>Pseudomonadati</taxon>
        <taxon>Deferribacterota</taxon>
        <taxon>Deferribacteres</taxon>
        <taxon>Deferribacterales</taxon>
        <taxon>Mucispirillaceae</taxon>
        <taxon>Mucispirillum</taxon>
    </lineage>
</organism>
<dbReference type="AlphaFoldDB" id="V2PZR4"/>
<reference evidence="1" key="3">
    <citation type="submission" date="2022-06" db="EMBL/GenBank/DDBJ databases">
        <title>Resources to Facilitate Use of the Altered Schaedler Flora (ASF) Mouse Model to Study Microbiome Function.</title>
        <authorList>
            <person name="Proctor A."/>
            <person name="Parvinroo S."/>
            <person name="Richie T."/>
            <person name="Jia X."/>
            <person name="Lee S.T.M."/>
            <person name="Karp P.D."/>
            <person name="Paley S."/>
            <person name="Kostic A.D."/>
            <person name="Pierre J.F."/>
            <person name="Wannemuehler M.J."/>
            <person name="Phillips G.J."/>
        </authorList>
    </citation>
    <scope>NUCLEOTIDE SEQUENCE</scope>
    <source>
        <strain evidence="1">ASF457</strain>
    </source>
</reference>
<gene>
    <name evidence="1" type="ORF">N508_001398</name>
</gene>
<reference evidence="1" key="1">
    <citation type="journal article" date="2014" name="Genome Announc.">
        <title>Draft genome sequences of the altered schaedler flora, a defined bacterial community from gnotobiotic mice.</title>
        <authorList>
            <person name="Wannemuehler M.J."/>
            <person name="Overstreet A.M."/>
            <person name="Ward D.V."/>
            <person name="Phillips G.J."/>
        </authorList>
    </citation>
    <scope>NUCLEOTIDE SEQUENCE</scope>
    <source>
        <strain evidence="1">ASF457</strain>
    </source>
</reference>
<dbReference type="EMBL" id="CP097562">
    <property type="protein sequence ID" value="USF24312.1"/>
    <property type="molecule type" value="Genomic_DNA"/>
</dbReference>
<keyword evidence="2" id="KW-1185">Reference proteome</keyword>
<evidence type="ECO:0000313" key="1">
    <source>
        <dbReference type="EMBL" id="USF24312.1"/>
    </source>
</evidence>
<name>V2PZR4_9BACT</name>
<sequence>MNKILIGIIVIVFIYIILLLPHIIKIYNRIKKANDQASFEVNKQQQLNSKPVYNKSTLNFNEITIKNRYYLETFINNINPHLPPVSREESNIVDVKSHILNKNFYKN</sequence>
<protein>
    <submittedName>
        <fullName evidence="1">Uncharacterized protein</fullName>
    </submittedName>
</protein>
<dbReference type="Proteomes" id="UP000017429">
    <property type="component" value="Chromosome"/>
</dbReference>
<accession>V2PZR4</accession>
<dbReference type="RefSeq" id="WP_023275705.1">
    <property type="nucleotide sequence ID" value="NZ_CP097562.1"/>
</dbReference>
<proteinExistence type="predicted"/>
<dbReference type="KEGG" id="msch:N508_001398"/>
<reference evidence="1" key="2">
    <citation type="submission" date="2022-05" db="EMBL/GenBank/DDBJ databases">
        <authorList>
            <person name="Proctor A.L."/>
            <person name="Phillips G.J."/>
            <person name="Wannemuehler M.J."/>
        </authorList>
    </citation>
    <scope>NUCLEOTIDE SEQUENCE</scope>
    <source>
        <strain evidence="1">ASF457</strain>
    </source>
</reference>